<organism evidence="3 4">
    <name type="scientific">Brevibacillus choshinensis</name>
    <dbReference type="NCBI Taxonomy" id="54911"/>
    <lineage>
        <taxon>Bacteria</taxon>
        <taxon>Bacillati</taxon>
        <taxon>Bacillota</taxon>
        <taxon>Bacilli</taxon>
        <taxon>Bacillales</taxon>
        <taxon>Paenibacillaceae</taxon>
        <taxon>Brevibacillus</taxon>
    </lineage>
</organism>
<dbReference type="Pfam" id="PF08327">
    <property type="entry name" value="AHSA1"/>
    <property type="match status" value="1"/>
</dbReference>
<dbReference type="SUPFAM" id="SSF55961">
    <property type="entry name" value="Bet v1-like"/>
    <property type="match status" value="1"/>
</dbReference>
<name>A0ABX7FSH9_BRECH</name>
<evidence type="ECO:0000313" key="3">
    <source>
        <dbReference type="EMBL" id="QRG69056.1"/>
    </source>
</evidence>
<evidence type="ECO:0000313" key="4">
    <source>
        <dbReference type="Proteomes" id="UP000596248"/>
    </source>
</evidence>
<sequence>MSKTIDLVITRTFDAPRELVFQAFTQAEHLQHWWGPKGTNLSVAKLDVRPGGIFHYSMETPDGHKLWGKFVYREIDVPEKIVFSNSFSDEEGNIIRAPFSETWPLEVLNTWTFTEDNGKTILTLHGVPWNATEEELQNFADMHGSMHQGFGGTFDQLDAYLARL</sequence>
<dbReference type="Proteomes" id="UP000596248">
    <property type="component" value="Chromosome"/>
</dbReference>
<feature type="domain" description="Activator of Hsp90 ATPase homologue 1/2-like C-terminal" evidence="2">
    <location>
        <begin position="14"/>
        <end position="161"/>
    </location>
</feature>
<evidence type="ECO:0000256" key="1">
    <source>
        <dbReference type="ARBA" id="ARBA00006817"/>
    </source>
</evidence>
<proteinExistence type="inferred from homology"/>
<comment type="similarity">
    <text evidence="1">Belongs to the AHA1 family.</text>
</comment>
<dbReference type="EMBL" id="CP069127">
    <property type="protein sequence ID" value="QRG69056.1"/>
    <property type="molecule type" value="Genomic_DNA"/>
</dbReference>
<accession>A0ABX7FSH9</accession>
<dbReference type="InterPro" id="IPR013538">
    <property type="entry name" value="ASHA1/2-like_C"/>
</dbReference>
<dbReference type="InterPro" id="IPR023393">
    <property type="entry name" value="START-like_dom_sf"/>
</dbReference>
<dbReference type="CDD" id="cd07814">
    <property type="entry name" value="SRPBCC_CalC_Aha1-like"/>
    <property type="match status" value="1"/>
</dbReference>
<evidence type="ECO:0000259" key="2">
    <source>
        <dbReference type="Pfam" id="PF08327"/>
    </source>
</evidence>
<reference evidence="3 4" key="1">
    <citation type="submission" date="2021-01" db="EMBL/GenBank/DDBJ databases">
        <title>Identification of strong promoters based on the transcriptome of Brevibacillus choshinensis.</title>
        <authorList>
            <person name="Yao D."/>
            <person name="Zhang K."/>
            <person name="Wu J."/>
        </authorList>
    </citation>
    <scope>NUCLEOTIDE SEQUENCE [LARGE SCALE GENOMIC DNA]</scope>
    <source>
        <strain evidence="3 4">HPD31-SP3</strain>
    </source>
</reference>
<dbReference type="Gene3D" id="3.30.530.20">
    <property type="match status" value="1"/>
</dbReference>
<keyword evidence="4" id="KW-1185">Reference proteome</keyword>
<gene>
    <name evidence="3" type="ORF">JNE38_07930</name>
</gene>
<protein>
    <submittedName>
        <fullName evidence="3">SRPBCC domain-containing protein</fullName>
    </submittedName>
</protein>
<dbReference type="RefSeq" id="WP_203356053.1">
    <property type="nucleotide sequence ID" value="NZ_CP069127.1"/>
</dbReference>